<dbReference type="SUPFAM" id="SSF142764">
    <property type="entry name" value="YgbK-like"/>
    <property type="match status" value="1"/>
</dbReference>
<keyword evidence="9" id="KW-0560">Oxidoreductase</keyword>
<evidence type="ECO:0000313" key="10">
    <source>
        <dbReference type="Proteomes" id="UP000572907"/>
    </source>
</evidence>
<keyword evidence="3" id="KW-0547">Nucleotide-binding</keyword>
<dbReference type="AlphaFoldDB" id="A0A7W4ZTQ4"/>
<evidence type="ECO:0000256" key="5">
    <source>
        <dbReference type="ARBA" id="ARBA00022840"/>
    </source>
</evidence>
<comment type="similarity">
    <text evidence="1">Belongs to the four-carbon acid sugar kinase family.</text>
</comment>
<keyword evidence="10" id="KW-1185">Reference proteome</keyword>
<dbReference type="Pfam" id="PF17042">
    <property type="entry name" value="NBD_C"/>
    <property type="match status" value="1"/>
</dbReference>
<dbReference type="Gene3D" id="3.40.50.10840">
    <property type="entry name" value="Putative sugar-binding, N-terminal domain"/>
    <property type="match status" value="1"/>
</dbReference>
<evidence type="ECO:0000256" key="3">
    <source>
        <dbReference type="ARBA" id="ARBA00022741"/>
    </source>
</evidence>
<accession>A0A7W4ZTQ4</accession>
<keyword evidence="4" id="KW-0418">Kinase</keyword>
<dbReference type="InterPro" id="IPR031475">
    <property type="entry name" value="NBD_C"/>
</dbReference>
<comment type="caution">
    <text evidence="9">The sequence shown here is derived from an EMBL/GenBank/DDBJ whole genome shotgun (WGS) entry which is preliminary data.</text>
</comment>
<gene>
    <name evidence="9" type="ORF">FHS41_005076</name>
</gene>
<proteinExistence type="inferred from homology"/>
<dbReference type="InterPro" id="IPR042213">
    <property type="entry name" value="NBD_C_sf"/>
</dbReference>
<dbReference type="Pfam" id="PF07005">
    <property type="entry name" value="SBD_N"/>
    <property type="match status" value="1"/>
</dbReference>
<dbReference type="Proteomes" id="UP000572907">
    <property type="component" value="Unassembled WGS sequence"/>
</dbReference>
<dbReference type="Gene3D" id="3.40.980.20">
    <property type="entry name" value="Four-carbon acid sugar kinase, nucleotide binding domain"/>
    <property type="match status" value="1"/>
</dbReference>
<evidence type="ECO:0000259" key="7">
    <source>
        <dbReference type="Pfam" id="PF07005"/>
    </source>
</evidence>
<evidence type="ECO:0000256" key="1">
    <source>
        <dbReference type="ARBA" id="ARBA00005715"/>
    </source>
</evidence>
<dbReference type="RefSeq" id="WP_184595226.1">
    <property type="nucleotide sequence ID" value="NZ_BMUP01000002.1"/>
</dbReference>
<dbReference type="GO" id="GO:0016301">
    <property type="term" value="F:kinase activity"/>
    <property type="evidence" value="ECO:0007669"/>
    <property type="project" value="UniProtKB-KW"/>
</dbReference>
<reference evidence="9 10" key="1">
    <citation type="submission" date="2020-08" db="EMBL/GenBank/DDBJ databases">
        <title>Genomic Encyclopedia of Type Strains, Phase III (KMG-III): the genomes of soil and plant-associated and newly described type strains.</title>
        <authorList>
            <person name="Whitman W."/>
        </authorList>
    </citation>
    <scope>NUCLEOTIDE SEQUENCE [LARGE SCALE GENOMIC DNA]</scope>
    <source>
        <strain evidence="9 10">CECT 3237</strain>
    </source>
</reference>
<evidence type="ECO:0000256" key="2">
    <source>
        <dbReference type="ARBA" id="ARBA00022679"/>
    </source>
</evidence>
<dbReference type="InterPro" id="IPR010737">
    <property type="entry name" value="4-carb_acid_sugar_kinase_N"/>
</dbReference>
<feature type="domain" description="Four-carbon acid sugar kinase nucleotide binding" evidence="8">
    <location>
        <begin position="276"/>
        <end position="394"/>
    </location>
</feature>
<dbReference type="GO" id="GO:0050570">
    <property type="term" value="F:4-hydroxythreonine-4-phosphate dehydrogenase activity"/>
    <property type="evidence" value="ECO:0007669"/>
    <property type="project" value="UniProtKB-EC"/>
</dbReference>
<dbReference type="EC" id="1.1.1.262" evidence="9"/>
<dbReference type="GO" id="GO:0005524">
    <property type="term" value="F:ATP binding"/>
    <property type="evidence" value="ECO:0007669"/>
    <property type="project" value="UniProtKB-KW"/>
</dbReference>
<evidence type="ECO:0000259" key="8">
    <source>
        <dbReference type="Pfam" id="PF17042"/>
    </source>
</evidence>
<evidence type="ECO:0000313" key="9">
    <source>
        <dbReference type="EMBL" id="MBB3078545.1"/>
    </source>
</evidence>
<dbReference type="InterPro" id="IPR037051">
    <property type="entry name" value="4-carb_acid_sugar_kinase_N_sf"/>
</dbReference>
<protein>
    <submittedName>
        <fullName evidence="9">4-hydroxythreonine-4-phosphate dehydrogenase</fullName>
        <ecNumber evidence="9">1.1.1.262</ecNumber>
    </submittedName>
</protein>
<name>A0A7W4ZTQ4_9ACTN</name>
<evidence type="ECO:0000256" key="6">
    <source>
        <dbReference type="ARBA" id="ARBA00023277"/>
    </source>
</evidence>
<dbReference type="EMBL" id="JACHXE010000005">
    <property type="protein sequence ID" value="MBB3078545.1"/>
    <property type="molecule type" value="Genomic_DNA"/>
</dbReference>
<evidence type="ECO:0000256" key="4">
    <source>
        <dbReference type="ARBA" id="ARBA00022777"/>
    </source>
</evidence>
<feature type="domain" description="Four-carbon acid sugar kinase N-terminal" evidence="7">
    <location>
        <begin position="20"/>
        <end position="232"/>
    </location>
</feature>
<sequence length="418" mass="42444">MSLSAAGPGGHVQAAHRPVLALADDLSGAAGTAVALRSPARILLGPVAVPVTSAPGESLVLDLDSRQLPGAEAARAVRDVTHAVPARTVLFKKVDSLLRGNLAAEAGAYARGGRGVVIATALPAARRTVRGGIVHLDGVPLHESDAWRAEARPAPPSVAAALGDLPSAPVPLTDVRGAPGALREALRACFAQGRHPVCDAETETDLDAIAAAALELGPGIRLLGTGGLAGALGRLLGTPGESGETGERALTPGDAVRPLLIVVGTAEPSAPGQIAHLLAAGAHQVSLSTHELLHTPRRLAPPVAAVTVVRITGAADPSRARRLVAALADTVAEAAHDCDLVLTGGETARRVLDVLRVTDLRPVGQIHHGAVLSRTPDGRSVVTRPGSYGEADSLRRIVRALRPAPVRHVPTDPTGVAP</sequence>
<organism evidence="9 10">
    <name type="scientific">Streptomyces violarus</name>
    <dbReference type="NCBI Taxonomy" id="67380"/>
    <lineage>
        <taxon>Bacteria</taxon>
        <taxon>Bacillati</taxon>
        <taxon>Actinomycetota</taxon>
        <taxon>Actinomycetes</taxon>
        <taxon>Kitasatosporales</taxon>
        <taxon>Streptomycetaceae</taxon>
        <taxon>Streptomyces</taxon>
    </lineage>
</organism>
<keyword evidence="5" id="KW-0067">ATP-binding</keyword>
<keyword evidence="6" id="KW-0119">Carbohydrate metabolism</keyword>
<keyword evidence="2" id="KW-0808">Transferase</keyword>